<feature type="signal peptide" evidence="2">
    <location>
        <begin position="1"/>
        <end position="24"/>
    </location>
</feature>
<reference evidence="3 4" key="1">
    <citation type="submission" date="2019-05" db="EMBL/GenBank/DDBJ databases">
        <title>Another draft genome of Portunus trituberculatus and its Hox gene families provides insights of decapod evolution.</title>
        <authorList>
            <person name="Jeong J.-H."/>
            <person name="Song I."/>
            <person name="Kim S."/>
            <person name="Choi T."/>
            <person name="Kim D."/>
            <person name="Ryu S."/>
            <person name="Kim W."/>
        </authorList>
    </citation>
    <scope>NUCLEOTIDE SEQUENCE [LARGE SCALE GENOMIC DNA]</scope>
    <source>
        <tissue evidence="3">Muscle</tissue>
    </source>
</reference>
<dbReference type="EMBL" id="VSRR010131200">
    <property type="protein sequence ID" value="MPD02391.1"/>
    <property type="molecule type" value="Genomic_DNA"/>
</dbReference>
<feature type="chain" id="PRO_5022670201" evidence="2">
    <location>
        <begin position="25"/>
        <end position="86"/>
    </location>
</feature>
<accession>A0A5B7K007</accession>
<gene>
    <name evidence="3" type="ORF">E2C01_097969</name>
</gene>
<proteinExistence type="predicted"/>
<dbReference type="AlphaFoldDB" id="A0A5B7K007"/>
<evidence type="ECO:0000313" key="4">
    <source>
        <dbReference type="Proteomes" id="UP000324222"/>
    </source>
</evidence>
<evidence type="ECO:0000313" key="3">
    <source>
        <dbReference type="EMBL" id="MPD02391.1"/>
    </source>
</evidence>
<evidence type="ECO:0000256" key="1">
    <source>
        <dbReference type="SAM" id="MobiDB-lite"/>
    </source>
</evidence>
<comment type="caution">
    <text evidence="3">The sequence shown here is derived from an EMBL/GenBank/DDBJ whole genome shotgun (WGS) entry which is preliminary data.</text>
</comment>
<dbReference type="Proteomes" id="UP000324222">
    <property type="component" value="Unassembled WGS sequence"/>
</dbReference>
<sequence>MLLLHHPYHYLLTLLHHLLPLSFSLRPEMKTSSARLPFFDLTLLSTLKEARTGKEGARKEGKVRGKGQEGDDALLSAKGSWKRRLR</sequence>
<keyword evidence="2" id="KW-0732">Signal</keyword>
<feature type="compositionally biased region" description="Basic and acidic residues" evidence="1">
    <location>
        <begin position="51"/>
        <end position="69"/>
    </location>
</feature>
<organism evidence="3 4">
    <name type="scientific">Portunus trituberculatus</name>
    <name type="common">Swimming crab</name>
    <name type="synonym">Neptunus trituberculatus</name>
    <dbReference type="NCBI Taxonomy" id="210409"/>
    <lineage>
        <taxon>Eukaryota</taxon>
        <taxon>Metazoa</taxon>
        <taxon>Ecdysozoa</taxon>
        <taxon>Arthropoda</taxon>
        <taxon>Crustacea</taxon>
        <taxon>Multicrustacea</taxon>
        <taxon>Malacostraca</taxon>
        <taxon>Eumalacostraca</taxon>
        <taxon>Eucarida</taxon>
        <taxon>Decapoda</taxon>
        <taxon>Pleocyemata</taxon>
        <taxon>Brachyura</taxon>
        <taxon>Eubrachyura</taxon>
        <taxon>Portunoidea</taxon>
        <taxon>Portunidae</taxon>
        <taxon>Portuninae</taxon>
        <taxon>Portunus</taxon>
    </lineage>
</organism>
<protein>
    <submittedName>
        <fullName evidence="3">Uncharacterized protein</fullName>
    </submittedName>
</protein>
<name>A0A5B7K007_PORTR</name>
<feature type="region of interest" description="Disordered" evidence="1">
    <location>
        <begin position="51"/>
        <end position="86"/>
    </location>
</feature>
<keyword evidence="4" id="KW-1185">Reference proteome</keyword>
<evidence type="ECO:0000256" key="2">
    <source>
        <dbReference type="SAM" id="SignalP"/>
    </source>
</evidence>